<dbReference type="PROSITE" id="PS50850">
    <property type="entry name" value="MFS"/>
    <property type="match status" value="1"/>
</dbReference>
<evidence type="ECO:0000313" key="8">
    <source>
        <dbReference type="EMBL" id="KAK2191531.1"/>
    </source>
</evidence>
<dbReference type="Proteomes" id="UP001209878">
    <property type="component" value="Unassembled WGS sequence"/>
</dbReference>
<evidence type="ECO:0000256" key="1">
    <source>
        <dbReference type="ARBA" id="ARBA00004141"/>
    </source>
</evidence>
<dbReference type="Pfam" id="PF07690">
    <property type="entry name" value="MFS_1"/>
    <property type="match status" value="1"/>
</dbReference>
<feature type="transmembrane region" description="Helical" evidence="6">
    <location>
        <begin position="141"/>
        <end position="171"/>
    </location>
</feature>
<dbReference type="InterPro" id="IPR036259">
    <property type="entry name" value="MFS_trans_sf"/>
</dbReference>
<evidence type="ECO:0000259" key="7">
    <source>
        <dbReference type="PROSITE" id="PS50850"/>
    </source>
</evidence>
<dbReference type="AlphaFoldDB" id="A0AAD9UJE0"/>
<accession>A0AAD9UJE0</accession>
<dbReference type="GO" id="GO:0022857">
    <property type="term" value="F:transmembrane transporter activity"/>
    <property type="evidence" value="ECO:0007669"/>
    <property type="project" value="InterPro"/>
</dbReference>
<feature type="transmembrane region" description="Helical" evidence="6">
    <location>
        <begin position="178"/>
        <end position="199"/>
    </location>
</feature>
<dbReference type="EMBL" id="JAODUO010000051">
    <property type="protein sequence ID" value="KAK2191531.1"/>
    <property type="molecule type" value="Genomic_DNA"/>
</dbReference>
<feature type="transmembrane region" description="Helical" evidence="6">
    <location>
        <begin position="423"/>
        <end position="445"/>
    </location>
</feature>
<dbReference type="InterPro" id="IPR011701">
    <property type="entry name" value="MFS"/>
</dbReference>
<feature type="transmembrane region" description="Helical" evidence="6">
    <location>
        <begin position="251"/>
        <end position="276"/>
    </location>
</feature>
<comment type="caution">
    <text evidence="8">The sequence shown here is derived from an EMBL/GenBank/DDBJ whole genome shotgun (WGS) entry which is preliminary data.</text>
</comment>
<comment type="subcellular location">
    <subcellularLocation>
        <location evidence="1">Membrane</location>
        <topology evidence="1">Multi-pass membrane protein</topology>
    </subcellularLocation>
</comment>
<feature type="transmembrane region" description="Helical" evidence="6">
    <location>
        <begin position="288"/>
        <end position="311"/>
    </location>
</feature>
<reference evidence="8" key="1">
    <citation type="journal article" date="2023" name="Mol. Biol. Evol.">
        <title>Third-Generation Sequencing Reveals the Adaptive Role of the Epigenome in Three Deep-Sea Polychaetes.</title>
        <authorList>
            <person name="Perez M."/>
            <person name="Aroh O."/>
            <person name="Sun Y."/>
            <person name="Lan Y."/>
            <person name="Juniper S.K."/>
            <person name="Young C.R."/>
            <person name="Angers B."/>
            <person name="Qian P.Y."/>
        </authorList>
    </citation>
    <scope>NUCLEOTIDE SEQUENCE</scope>
    <source>
        <strain evidence="8">R07B-5</strain>
    </source>
</reference>
<sequence>MVSDEILSSLRVDFHGRSSSPRGGAHFGDYSNVELAKLPVDWTKKRNRKLIILTFCVSNFFVGTFYALLAPFFAAEAKKKGASATVAGVILGIYEVVIILLSPIYGNYLTTIGAKFTFVCGMMVCGCSGMLFGFLDGCPSGITYIAMCILVRSVEASGSAAFMTSSFAILANEFPENVASVFGTLELFSGLGMMAGPPLGGLLYQIGGFRLPFISSGAALMAVGCLAWMLLPPQSEDARPVGKSFWSFARIPTVLLLGLLLTIFSFSIGFSDIALAVHVQTQYHLSPVLLGVVFLAATGVYGFSAPAWGYVADKRPHWGPALVAVGTCFSSVGLLLMGPAPFLHIPIHPLWLLNISQALMGLGIGSCVVCFQEFFINATKHGYADTLDTYGMVSGVFNFFFSLGLFLGPIVGGYLNDSLDFEWAAAIIGLAGVSSLALWVMYLWARRCRGNRTGEKQPLLANSSAE</sequence>
<feature type="transmembrane region" description="Helical" evidence="6">
    <location>
        <begin position="50"/>
        <end position="75"/>
    </location>
</feature>
<evidence type="ECO:0000313" key="9">
    <source>
        <dbReference type="Proteomes" id="UP001209878"/>
    </source>
</evidence>
<evidence type="ECO:0000256" key="2">
    <source>
        <dbReference type="ARBA" id="ARBA00022448"/>
    </source>
</evidence>
<dbReference type="PANTHER" id="PTHR23506:SF26">
    <property type="entry name" value="MFS-TYPE TRANSPORTER SLC18B1"/>
    <property type="match status" value="1"/>
</dbReference>
<feature type="transmembrane region" description="Helical" evidence="6">
    <location>
        <begin position="390"/>
        <end position="411"/>
    </location>
</feature>
<dbReference type="GO" id="GO:0016020">
    <property type="term" value="C:membrane"/>
    <property type="evidence" value="ECO:0007669"/>
    <property type="project" value="UniProtKB-SubCell"/>
</dbReference>
<dbReference type="Gene3D" id="1.20.1250.20">
    <property type="entry name" value="MFS general substrate transporter like domains"/>
    <property type="match status" value="2"/>
</dbReference>
<name>A0AAD9UJE0_RIDPI</name>
<keyword evidence="2" id="KW-0813">Transport</keyword>
<protein>
    <recommendedName>
        <fullName evidence="7">Major facilitator superfamily (MFS) profile domain-containing protein</fullName>
    </recommendedName>
</protein>
<gene>
    <name evidence="8" type="ORF">NP493_52g00016</name>
</gene>
<evidence type="ECO:0000256" key="5">
    <source>
        <dbReference type="ARBA" id="ARBA00023136"/>
    </source>
</evidence>
<evidence type="ECO:0000256" key="3">
    <source>
        <dbReference type="ARBA" id="ARBA00022692"/>
    </source>
</evidence>
<keyword evidence="3 6" id="KW-0812">Transmembrane</keyword>
<keyword evidence="5 6" id="KW-0472">Membrane</keyword>
<dbReference type="PANTHER" id="PTHR23506">
    <property type="entry name" value="GH10249P"/>
    <property type="match status" value="1"/>
</dbReference>
<feature type="transmembrane region" description="Helical" evidence="6">
    <location>
        <begin position="358"/>
        <end position="378"/>
    </location>
</feature>
<organism evidence="8 9">
    <name type="scientific">Ridgeia piscesae</name>
    <name type="common">Tubeworm</name>
    <dbReference type="NCBI Taxonomy" id="27915"/>
    <lineage>
        <taxon>Eukaryota</taxon>
        <taxon>Metazoa</taxon>
        <taxon>Spiralia</taxon>
        <taxon>Lophotrochozoa</taxon>
        <taxon>Annelida</taxon>
        <taxon>Polychaeta</taxon>
        <taxon>Sedentaria</taxon>
        <taxon>Canalipalpata</taxon>
        <taxon>Sabellida</taxon>
        <taxon>Siboglinidae</taxon>
        <taxon>Ridgeia</taxon>
    </lineage>
</organism>
<feature type="transmembrane region" description="Helical" evidence="6">
    <location>
        <begin position="81"/>
        <end position="104"/>
    </location>
</feature>
<dbReference type="InterPro" id="IPR050930">
    <property type="entry name" value="MFS_Vesicular_Transporter"/>
</dbReference>
<keyword evidence="4 6" id="KW-1133">Transmembrane helix</keyword>
<evidence type="ECO:0000256" key="4">
    <source>
        <dbReference type="ARBA" id="ARBA00022989"/>
    </source>
</evidence>
<keyword evidence="9" id="KW-1185">Reference proteome</keyword>
<dbReference type="InterPro" id="IPR020846">
    <property type="entry name" value="MFS_dom"/>
</dbReference>
<feature type="domain" description="Major facilitator superfamily (MFS) profile" evidence="7">
    <location>
        <begin position="51"/>
        <end position="449"/>
    </location>
</feature>
<feature type="transmembrane region" description="Helical" evidence="6">
    <location>
        <begin position="318"/>
        <end position="338"/>
    </location>
</feature>
<feature type="transmembrane region" description="Helical" evidence="6">
    <location>
        <begin position="116"/>
        <end position="135"/>
    </location>
</feature>
<proteinExistence type="predicted"/>
<feature type="transmembrane region" description="Helical" evidence="6">
    <location>
        <begin position="211"/>
        <end position="231"/>
    </location>
</feature>
<evidence type="ECO:0000256" key="6">
    <source>
        <dbReference type="SAM" id="Phobius"/>
    </source>
</evidence>
<dbReference type="SUPFAM" id="SSF103473">
    <property type="entry name" value="MFS general substrate transporter"/>
    <property type="match status" value="1"/>
</dbReference>